<dbReference type="InterPro" id="IPR011032">
    <property type="entry name" value="GroES-like_sf"/>
</dbReference>
<name>A0ABW8GWI3_9GAMM</name>
<dbReference type="Gene3D" id="3.40.50.720">
    <property type="entry name" value="NAD(P)-binding Rossmann-like Domain"/>
    <property type="match status" value="1"/>
</dbReference>
<dbReference type="SUPFAM" id="SSF50129">
    <property type="entry name" value="GroES-like"/>
    <property type="match status" value="1"/>
</dbReference>
<gene>
    <name evidence="1" type="ORF">ACIPUH_12990</name>
</gene>
<accession>A0ABW8GWI3</accession>
<sequence length="62" mass="7409">MKEWFKDYAEANIWLLDAVEKEQLTYRENIIEGIENAPQAFIDLLDSKHFGKQLVRLWALKQ</sequence>
<protein>
    <submittedName>
        <fullName evidence="1">Uncharacterized protein</fullName>
    </submittedName>
</protein>
<dbReference type="RefSeq" id="WP_400354802.1">
    <property type="nucleotide sequence ID" value="NZ_JBIXLA010000005.1"/>
</dbReference>
<evidence type="ECO:0000313" key="2">
    <source>
        <dbReference type="Proteomes" id="UP001617702"/>
    </source>
</evidence>
<dbReference type="Proteomes" id="UP001617702">
    <property type="component" value="Unassembled WGS sequence"/>
</dbReference>
<dbReference type="EMBL" id="JBIXLB010000005">
    <property type="protein sequence ID" value="MFJ5513708.1"/>
    <property type="molecule type" value="Genomic_DNA"/>
</dbReference>
<proteinExistence type="predicted"/>
<organism evidence="1 2">
    <name type="scientific">Pectobacterium jejuense</name>
    <dbReference type="NCBI Taxonomy" id="2974022"/>
    <lineage>
        <taxon>Bacteria</taxon>
        <taxon>Pseudomonadati</taxon>
        <taxon>Pseudomonadota</taxon>
        <taxon>Gammaproteobacteria</taxon>
        <taxon>Enterobacterales</taxon>
        <taxon>Pectobacteriaceae</taxon>
        <taxon>Pectobacterium</taxon>
    </lineage>
</organism>
<evidence type="ECO:0000313" key="1">
    <source>
        <dbReference type="EMBL" id="MFJ5513708.1"/>
    </source>
</evidence>
<comment type="caution">
    <text evidence="1">The sequence shown here is derived from an EMBL/GenBank/DDBJ whole genome shotgun (WGS) entry which is preliminary data.</text>
</comment>
<dbReference type="Gene3D" id="3.90.180.10">
    <property type="entry name" value="Medium-chain alcohol dehydrogenases, catalytic domain"/>
    <property type="match status" value="1"/>
</dbReference>
<reference evidence="1 2" key="1">
    <citation type="submission" date="2024-10" db="EMBL/GenBank/DDBJ databases">
        <authorList>
            <person name="Lu C.-H."/>
        </authorList>
    </citation>
    <scope>NUCLEOTIDE SEQUENCE [LARGE SCALE GENOMIC DNA]</scope>
    <source>
        <strain evidence="1 2">22LXZD03-01</strain>
    </source>
</reference>
<keyword evidence="2" id="KW-1185">Reference proteome</keyword>